<reference evidence="2 3" key="2">
    <citation type="submission" date="2011-11" db="EMBL/GenBank/DDBJ databases">
        <authorList>
            <consortium name="US DOE Joint Genome Institute"/>
            <person name="Lucas S."/>
            <person name="Han J."/>
            <person name="Lapidus A."/>
            <person name="Cheng J.-F."/>
            <person name="Goodwin L."/>
            <person name="Pitluck S."/>
            <person name="Peters L."/>
            <person name="Ovchinnikova G."/>
            <person name="Zhang X."/>
            <person name="Detter J.C."/>
            <person name="Han C."/>
            <person name="Tapia R."/>
            <person name="Land M."/>
            <person name="Hauser L."/>
            <person name="Kyrpides N."/>
            <person name="Ivanova N."/>
            <person name="Pagani I."/>
            <person name="Vogl K."/>
            <person name="Liu Z."/>
            <person name="Overmann J."/>
            <person name="Frigaard N.-U."/>
            <person name="Bryant D."/>
            <person name="Woyke T."/>
        </authorList>
    </citation>
    <scope>NUCLEOTIDE SEQUENCE [LARGE SCALE GENOMIC DNA]</scope>
    <source>
        <strain evidence="2 3">970</strain>
    </source>
</reference>
<evidence type="ECO:0000313" key="2">
    <source>
        <dbReference type="EMBL" id="EIC22773.1"/>
    </source>
</evidence>
<dbReference type="eggNOG" id="COG1196">
    <property type="taxonomic scope" value="Bacteria"/>
</dbReference>
<dbReference type="RefSeq" id="WP_009149780.1">
    <property type="nucleotide sequence ID" value="NZ_CP121471.1"/>
</dbReference>
<dbReference type="GO" id="GO:0000731">
    <property type="term" value="P:DNA synthesis involved in DNA repair"/>
    <property type="evidence" value="ECO:0007669"/>
    <property type="project" value="TreeGrafter"/>
</dbReference>
<dbReference type="STRING" id="631362.Thi970DRAFT_03056"/>
<name>H8Z301_9GAMM</name>
<keyword evidence="3" id="KW-1185">Reference proteome</keyword>
<proteinExistence type="predicted"/>
<dbReference type="AlphaFoldDB" id="H8Z301"/>
<dbReference type="GO" id="GO:0006302">
    <property type="term" value="P:double-strand break repair"/>
    <property type="evidence" value="ECO:0007669"/>
    <property type="project" value="TreeGrafter"/>
</dbReference>
<dbReference type="EMBL" id="JH603169">
    <property type="protein sequence ID" value="EIC22773.1"/>
    <property type="molecule type" value="Genomic_DNA"/>
</dbReference>
<evidence type="ECO:0000256" key="1">
    <source>
        <dbReference type="SAM" id="Coils"/>
    </source>
</evidence>
<dbReference type="HOGENOM" id="CLU_006611_1_0_6"/>
<dbReference type="PANTHER" id="PTHR32182:SF22">
    <property type="entry name" value="ATP-DEPENDENT ENDONUCLEASE, OLD FAMILY-RELATED"/>
    <property type="match status" value="1"/>
</dbReference>
<dbReference type="Proteomes" id="UP000002964">
    <property type="component" value="Unassembled WGS sequence"/>
</dbReference>
<dbReference type="InterPro" id="IPR016195">
    <property type="entry name" value="Pol/histidinol_Pase-like"/>
</dbReference>
<dbReference type="InterPro" id="IPR027417">
    <property type="entry name" value="P-loop_NTPase"/>
</dbReference>
<feature type="coiled-coil region" evidence="1">
    <location>
        <begin position="476"/>
        <end position="506"/>
    </location>
</feature>
<gene>
    <name evidence="2" type="ORF">Thi970DRAFT_03056</name>
</gene>
<dbReference type="InterPro" id="IPR054787">
    <property type="entry name" value="TrlF_ATPase"/>
</dbReference>
<dbReference type="NCBIfam" id="NF045780">
    <property type="entry name" value="TrlF_fam_ATP"/>
    <property type="match status" value="1"/>
</dbReference>
<dbReference type="SUPFAM" id="SSF89550">
    <property type="entry name" value="PHP domain-like"/>
    <property type="match status" value="1"/>
</dbReference>
<protein>
    <recommendedName>
        <fullName evidence="4">ATPase AAA-type core domain-containing protein</fullName>
    </recommendedName>
</protein>
<dbReference type="eggNOG" id="COG0613">
    <property type="taxonomic scope" value="Bacteria"/>
</dbReference>
<organism evidence="2 3">
    <name type="scientific">Thiorhodovibrio frisius</name>
    <dbReference type="NCBI Taxonomy" id="631362"/>
    <lineage>
        <taxon>Bacteria</taxon>
        <taxon>Pseudomonadati</taxon>
        <taxon>Pseudomonadota</taxon>
        <taxon>Gammaproteobacteria</taxon>
        <taxon>Chromatiales</taxon>
        <taxon>Chromatiaceae</taxon>
        <taxon>Thiorhodovibrio</taxon>
    </lineage>
</organism>
<sequence length="924" mass="101053">MPLEPTERWHDEIPGTRWFRADLHLHTLDDPYIALPPGIEGERDDPAVLKAYAEHFLDAAVAQGIEVLGLTPHAPSIKAGLSAAWTIITTWESGYQPSSGRAYRDLIYAVYPGFEPSFADGNNGIHLIFLFDPTVGKEQYLNAFSAIMAGRPGYEGKNLHQTLKAPKEVFAELDDRLSIGKGNYLVIAAHPLQQNGLLSRPGHYITDLAGGHIHAAELRRNRTLSEDLGDNSKLRHAFEKGRVALYHSSDAIKLADPNIAPTDQALGYRFALLKLASPSLEALKQAFLGRDSRLRIPYIRDAAGQFVQDPHLPVPVPQGHDARPWIREIRVLGGASFLRDQIFRFSPDLTGIIGGSMTGKSTLLDGLRLIFGGEQAMPNRATSLGQNALARAQNRFLSGGTQVEMESPAGDLARPVAERFAPRFFSQGELKSLAEDDEGIEHLLFHLIPGRGGALLAQRDTLNSIDQRIAKAVPRLTRLQAQVAEAEQELQRTAEAREAMKQFEQAGTPALPPAQQDAARAKTFASDAKDQIERALEMSEALGTLSLPVFNSPEIRASLSPPEPADTADAASLLNKAKAQAEAVFTALKSIGEMANATEAAANTRLAQMTAQVQAALVATGRSASDLNQFEAYAKTAQHHDSFLAALQGKTLEFEKAFKGFQADLVERDALIKTHRTEVEQICREVETRFAGRVVVAVDPEGRRGPLESWMLGLRNPGISRWWNSGGSQSATPTKLRAVIGAFTKQDLEQAQTQAKALGMSDAVATSFLEQIAPWARQLEVWALRSPDRYRIRWVEDGTPKDLDDLSGGRRVAVLLSLILESDDPTPLFVDQPEDELDNRFLNETIIPALHRLKGKRQVVFATHNANLVVNGDADQVIALEADAQHGRVYAAGAIENDAVRTAIVRTLDGGDDAFGLRRKKYGF</sequence>
<dbReference type="Gene3D" id="3.20.20.140">
    <property type="entry name" value="Metal-dependent hydrolases"/>
    <property type="match status" value="1"/>
</dbReference>
<keyword evidence="1" id="KW-0175">Coiled coil</keyword>
<dbReference type="Gene3D" id="3.40.50.300">
    <property type="entry name" value="P-loop containing nucleotide triphosphate hydrolases"/>
    <property type="match status" value="2"/>
</dbReference>
<evidence type="ECO:0000313" key="3">
    <source>
        <dbReference type="Proteomes" id="UP000002964"/>
    </source>
</evidence>
<accession>H8Z301</accession>
<reference evidence="3" key="1">
    <citation type="submission" date="2011-06" db="EMBL/GenBank/DDBJ databases">
        <authorList>
            <consortium name="US DOE Joint Genome Institute (JGI-PGF)"/>
            <person name="Lucas S."/>
            <person name="Han J."/>
            <person name="Lapidus A."/>
            <person name="Cheng J.-F."/>
            <person name="Goodwin L."/>
            <person name="Pitluck S."/>
            <person name="Peters L."/>
            <person name="Land M.L."/>
            <person name="Hauser L."/>
            <person name="Vogl K."/>
            <person name="Liu Z."/>
            <person name="Overmann J."/>
            <person name="Frigaard N.-U."/>
            <person name="Bryant D.A."/>
            <person name="Woyke T.J."/>
        </authorList>
    </citation>
    <scope>NUCLEOTIDE SEQUENCE [LARGE SCALE GENOMIC DNA]</scope>
    <source>
        <strain evidence="3">970</strain>
    </source>
</reference>
<dbReference type="OrthoDB" id="9791620at2"/>
<dbReference type="PANTHER" id="PTHR32182">
    <property type="entry name" value="DNA REPLICATION AND REPAIR PROTEIN RECF"/>
    <property type="match status" value="1"/>
</dbReference>
<evidence type="ECO:0008006" key="4">
    <source>
        <dbReference type="Google" id="ProtNLM"/>
    </source>
</evidence>
<dbReference type="SUPFAM" id="SSF52540">
    <property type="entry name" value="P-loop containing nucleoside triphosphate hydrolases"/>
    <property type="match status" value="1"/>
</dbReference>